<feature type="coiled-coil region" evidence="1">
    <location>
        <begin position="382"/>
        <end position="409"/>
    </location>
</feature>
<evidence type="ECO:0000256" key="2">
    <source>
        <dbReference type="SAM" id="MobiDB-lite"/>
    </source>
</evidence>
<keyword evidence="1" id="KW-0175">Coiled coil</keyword>
<feature type="transmembrane region" description="Helical" evidence="3">
    <location>
        <begin position="262"/>
        <end position="283"/>
    </location>
</feature>
<keyword evidence="3" id="KW-1133">Transmembrane helix</keyword>
<feature type="transmembrane region" description="Helical" evidence="3">
    <location>
        <begin position="148"/>
        <end position="164"/>
    </location>
</feature>
<evidence type="ECO:0000256" key="1">
    <source>
        <dbReference type="SAM" id="Coils"/>
    </source>
</evidence>
<organism evidence="5 6">
    <name type="scientific">Mixia osmundae (strain CBS 9802 / IAM 14324 / JCM 22182 / KY 12970)</name>
    <dbReference type="NCBI Taxonomy" id="764103"/>
    <lineage>
        <taxon>Eukaryota</taxon>
        <taxon>Fungi</taxon>
        <taxon>Dikarya</taxon>
        <taxon>Basidiomycota</taxon>
        <taxon>Pucciniomycotina</taxon>
        <taxon>Mixiomycetes</taxon>
        <taxon>Mixiales</taxon>
        <taxon>Mixiaceae</taxon>
        <taxon>Mixia</taxon>
    </lineage>
</organism>
<keyword evidence="3" id="KW-0472">Membrane</keyword>
<dbReference type="PROSITE" id="PS50915">
    <property type="entry name" value="CRYSTALLIN_BETA_GAMMA"/>
    <property type="match status" value="1"/>
</dbReference>
<evidence type="ECO:0000313" key="5">
    <source>
        <dbReference type="EMBL" id="GAA93800.1"/>
    </source>
</evidence>
<name>G7DTF3_MIXOS</name>
<comment type="caution">
    <text evidence="5">The sequence shown here is derived from an EMBL/GenBank/DDBJ whole genome shotgun (WGS) entry which is preliminary data.</text>
</comment>
<feature type="compositionally biased region" description="Low complexity" evidence="2">
    <location>
        <begin position="346"/>
        <end position="360"/>
    </location>
</feature>
<dbReference type="PANTHER" id="PTHR31595">
    <property type="entry name" value="LONG-CHAIN-ALCOHOL O-FATTY-ACYLTRANSFERASE 3-RELATED"/>
    <property type="match status" value="1"/>
</dbReference>
<feature type="region of interest" description="Disordered" evidence="2">
    <location>
        <begin position="342"/>
        <end position="363"/>
    </location>
</feature>
<dbReference type="InterPro" id="IPR001064">
    <property type="entry name" value="Beta/gamma_crystallin"/>
</dbReference>
<feature type="transmembrane region" description="Helical" evidence="3">
    <location>
        <begin position="176"/>
        <end position="193"/>
    </location>
</feature>
<feature type="transmembrane region" description="Helical" evidence="3">
    <location>
        <begin position="445"/>
        <end position="462"/>
    </location>
</feature>
<keyword evidence="3" id="KW-0812">Transmembrane</keyword>
<feature type="compositionally biased region" description="Polar residues" evidence="2">
    <location>
        <begin position="33"/>
        <end position="53"/>
    </location>
</feature>
<reference evidence="5 6" key="1">
    <citation type="journal article" date="2011" name="J. Gen. Appl. Microbiol.">
        <title>Draft genome sequencing of the enigmatic basidiomycete Mixia osmundae.</title>
        <authorList>
            <person name="Nishida H."/>
            <person name="Nagatsuka Y."/>
            <person name="Sugiyama J."/>
        </authorList>
    </citation>
    <scope>NUCLEOTIDE SEQUENCE [LARGE SCALE GENOMIC DNA]</scope>
    <source>
        <strain evidence="6">CBS 9802 / IAM 14324 / JCM 22182 / KY 12970</strain>
    </source>
</reference>
<reference evidence="5 6" key="2">
    <citation type="journal article" date="2012" name="Open Biol.">
        <title>Characteristics of nucleosomes and linker DNA regions on the genome of the basidiomycete Mixia osmundae revealed by mono- and dinucleosome mapping.</title>
        <authorList>
            <person name="Nishida H."/>
            <person name="Kondo S."/>
            <person name="Matsumoto T."/>
            <person name="Suzuki Y."/>
            <person name="Yoshikawa H."/>
            <person name="Taylor T.D."/>
            <person name="Sugiyama J."/>
        </authorList>
    </citation>
    <scope>NUCLEOTIDE SEQUENCE [LARGE SCALE GENOMIC DNA]</scope>
    <source>
        <strain evidence="6">CBS 9802 / IAM 14324 / JCM 22182 / KY 12970</strain>
    </source>
</reference>
<accession>G7DTF3</accession>
<dbReference type="Proteomes" id="UP000009131">
    <property type="component" value="Unassembled WGS sequence"/>
</dbReference>
<dbReference type="GO" id="GO:0006629">
    <property type="term" value="P:lipid metabolic process"/>
    <property type="evidence" value="ECO:0007669"/>
    <property type="project" value="InterPro"/>
</dbReference>
<feature type="region of interest" description="Disordered" evidence="2">
    <location>
        <begin position="31"/>
        <end position="55"/>
    </location>
</feature>
<dbReference type="eggNOG" id="ENOG502S8YY">
    <property type="taxonomic scope" value="Eukaryota"/>
</dbReference>
<evidence type="ECO:0000313" key="6">
    <source>
        <dbReference type="Proteomes" id="UP000009131"/>
    </source>
</evidence>
<dbReference type="PANTHER" id="PTHR31595:SF57">
    <property type="entry name" value="OS04G0481900 PROTEIN"/>
    <property type="match status" value="1"/>
</dbReference>
<gene>
    <name evidence="5" type="primary">Mo00446</name>
    <name evidence="5" type="ORF">E5Q_00446</name>
</gene>
<feature type="domain" description="Beta/gamma crystallin 'Greek key'" evidence="4">
    <location>
        <begin position="517"/>
        <end position="531"/>
    </location>
</feature>
<feature type="transmembrane region" description="Helical" evidence="3">
    <location>
        <begin position="416"/>
        <end position="433"/>
    </location>
</feature>
<dbReference type="OrthoDB" id="1077582at2759"/>
<evidence type="ECO:0000259" key="4">
    <source>
        <dbReference type="PROSITE" id="PS50915"/>
    </source>
</evidence>
<dbReference type="AlphaFoldDB" id="G7DTF3"/>
<evidence type="ECO:0000256" key="3">
    <source>
        <dbReference type="SAM" id="Phobius"/>
    </source>
</evidence>
<keyword evidence="6" id="KW-1185">Reference proteome</keyword>
<sequence>MIDGQASRLRRRRFTSRRRLEERQWQSIDRLRSSANPSRAATSEIQNLDSTPGQMLRQASEPDKMAYSLDYYTSVIKSSVNNLTVQRTHDPMLVGAKKLGFKITLYTPRPAPWGNFFTAALHQQIFLSILVAFMYSQRATPNALSRQFVCAVGVGSVLLWPLFYGKTGLGVIDFGMPAYGFLGSLHIVEVFLLRNPKELESWSFRKFYTTIFTFPREENLSPNPRWENLKALGGCGLKFLMVNILLYAAPPPEIMAQVDSKFAFIGYNSILGLCVLGTLGFLIEGILRLQGLIWGVEQHEMFHNPLGATNIRDFWGRWNLAIKVALHRVIFHFKQAQKQGGTAISKKPANGAANGSGKNGKAIRHHRDMLSETEASADEAGMDKMQAAKRQAVEKKRSEQKEAKAAKKRSSFAKKAFMAIITFLASGLFHEYMNALAFGGATGENVTFFLVHGVATVVYTYFSRTFPSANNMIPSPVAIIVTNALVWSSAPLFCMPFIRAGFFEDLKAIGIFGPVRGFIHLYEHPIFGGKA</sequence>
<proteinExistence type="predicted"/>
<dbReference type="GO" id="GO:0008374">
    <property type="term" value="F:O-acyltransferase activity"/>
    <property type="evidence" value="ECO:0007669"/>
    <property type="project" value="InterPro"/>
</dbReference>
<feature type="transmembrane region" description="Helical" evidence="3">
    <location>
        <begin position="116"/>
        <end position="136"/>
    </location>
</feature>
<dbReference type="InParanoid" id="G7DTF3"/>
<dbReference type="HOGENOM" id="CLU_544139_0_0_1"/>
<dbReference type="EMBL" id="BABT02000025">
    <property type="protein sequence ID" value="GAA93800.1"/>
    <property type="molecule type" value="Genomic_DNA"/>
</dbReference>
<dbReference type="InterPro" id="IPR044851">
    <property type="entry name" value="Wax_synthase"/>
</dbReference>
<protein>
    <recommendedName>
        <fullName evidence="4">Beta/gamma crystallin 'Greek key' domain-containing protein</fullName>
    </recommendedName>
</protein>